<proteinExistence type="predicted"/>
<feature type="transmembrane region" description="Helical" evidence="1">
    <location>
        <begin position="162"/>
        <end position="183"/>
    </location>
</feature>
<organism evidence="2 3">
    <name type="scientific">Agaribacillus aureus</name>
    <dbReference type="NCBI Taxonomy" id="3051825"/>
    <lineage>
        <taxon>Bacteria</taxon>
        <taxon>Pseudomonadati</taxon>
        <taxon>Bacteroidota</taxon>
        <taxon>Cytophagia</taxon>
        <taxon>Cytophagales</taxon>
        <taxon>Splendidivirgaceae</taxon>
        <taxon>Agaribacillus</taxon>
    </lineage>
</organism>
<name>A0ABT8LE36_9BACT</name>
<accession>A0ABT8LE36</accession>
<evidence type="ECO:0000256" key="1">
    <source>
        <dbReference type="SAM" id="Phobius"/>
    </source>
</evidence>
<evidence type="ECO:0000313" key="2">
    <source>
        <dbReference type="EMBL" id="MDN5215336.1"/>
    </source>
</evidence>
<feature type="transmembrane region" description="Helical" evidence="1">
    <location>
        <begin position="220"/>
        <end position="239"/>
    </location>
</feature>
<keyword evidence="1" id="KW-0472">Membrane</keyword>
<keyword evidence="1" id="KW-1133">Transmembrane helix</keyword>
<feature type="transmembrane region" description="Helical" evidence="1">
    <location>
        <begin position="195"/>
        <end position="214"/>
    </location>
</feature>
<protein>
    <submittedName>
        <fullName evidence="2">Uncharacterized protein</fullName>
    </submittedName>
</protein>
<keyword evidence="1" id="KW-0812">Transmembrane</keyword>
<sequence>MLEAIEKFEDILRRLKKLNYGDHNLFSATRKECLMLINNFLPKDSPYKKDLEQIKISKNNQENDSSSLDRWIHGHEEFINLVRIVIEDLQIQQRKEINKSKNKTEIEKYVSEIERIKNDTGKDLIFERNNYNYLKRKYDLLQYNYDQLNASYQQVLGKKNQWILYITWTVLVGLLVLVFDQIIHWQWFEDHSRRLYIKLTGLLFTGSIFLLIPFRKNIRIMVVSGIVLLVLVILVLLPYA</sequence>
<dbReference type="RefSeq" id="WP_346760671.1">
    <property type="nucleotide sequence ID" value="NZ_JAUJEB010000006.1"/>
</dbReference>
<gene>
    <name evidence="2" type="ORF">QQ020_24870</name>
</gene>
<keyword evidence="3" id="KW-1185">Reference proteome</keyword>
<dbReference type="Proteomes" id="UP001172083">
    <property type="component" value="Unassembled WGS sequence"/>
</dbReference>
<dbReference type="EMBL" id="JAUJEB010000006">
    <property type="protein sequence ID" value="MDN5215336.1"/>
    <property type="molecule type" value="Genomic_DNA"/>
</dbReference>
<evidence type="ECO:0000313" key="3">
    <source>
        <dbReference type="Proteomes" id="UP001172083"/>
    </source>
</evidence>
<comment type="caution">
    <text evidence="2">The sequence shown here is derived from an EMBL/GenBank/DDBJ whole genome shotgun (WGS) entry which is preliminary data.</text>
</comment>
<reference evidence="2" key="1">
    <citation type="submission" date="2023-06" db="EMBL/GenBank/DDBJ databases">
        <title>Genomic of Agaribacillus aureum.</title>
        <authorList>
            <person name="Wang G."/>
        </authorList>
    </citation>
    <scope>NUCLEOTIDE SEQUENCE</scope>
    <source>
        <strain evidence="2">BMA12</strain>
    </source>
</reference>